<sequence length="460" mass="50265">MSSHQVAMAEAGRQQKAGRPTPPPALALPQVIEAIATCLYYVDDSDNFLHAVSRCVWAPALTAFYELRITPSVTAEWPLLYLDAMEASREVLALVAATLPLRPCVVIPDAIWQLASLVKVAPILAGLSRVTLDDLLLQRCPFLHDININVEALHAMADAELNDLLAVFAHPRLRWMRIDLLNARIITPQFGQRLITWLRTVPATKTYLSLTNVAHWDRATVLAFCDALQANTSLCCLSISNVVGLGGFHGRCFPTSLKVFSWSCHGDVDDATIQDVATALGPTKLERLCSSAFGQLTRCSATAQQLATLQHLSVYRLSVQKMNELVAVPALTSLKLDACDVSSVAEHLMETLATTCVHLEKLLIPEHPLTRDGVTTIFVGALRLPQLTSLSLSMRLPDVLYALPELVDVGRHVPDLYLVSSTPNQESEAHEGKRASYLASAVAAALGPRADRDHRCRLLL</sequence>
<dbReference type="Gene3D" id="3.80.10.10">
    <property type="entry name" value="Ribonuclease Inhibitor"/>
    <property type="match status" value="1"/>
</dbReference>
<protein>
    <recommendedName>
        <fullName evidence="3">F-box domain-containing protein</fullName>
    </recommendedName>
</protein>
<evidence type="ECO:0008006" key="3">
    <source>
        <dbReference type="Google" id="ProtNLM"/>
    </source>
</evidence>
<evidence type="ECO:0000313" key="1">
    <source>
        <dbReference type="EMBL" id="EQC33744.1"/>
    </source>
</evidence>
<dbReference type="GeneID" id="19949573"/>
<dbReference type="InterPro" id="IPR032675">
    <property type="entry name" value="LRR_dom_sf"/>
</dbReference>
<dbReference type="SUPFAM" id="SSF52047">
    <property type="entry name" value="RNI-like"/>
    <property type="match status" value="1"/>
</dbReference>
<dbReference type="AlphaFoldDB" id="T0Q789"/>
<dbReference type="InParanoid" id="T0Q789"/>
<reference evidence="1 2" key="1">
    <citation type="submission" date="2012-04" db="EMBL/GenBank/DDBJ databases">
        <title>The Genome Sequence of Saprolegnia declina VS20.</title>
        <authorList>
            <consortium name="The Broad Institute Genome Sequencing Platform"/>
            <person name="Russ C."/>
            <person name="Nusbaum C."/>
            <person name="Tyler B."/>
            <person name="van West P."/>
            <person name="Dieguez-Uribeondo J."/>
            <person name="de Bruijn I."/>
            <person name="Tripathy S."/>
            <person name="Jiang R."/>
            <person name="Young S.K."/>
            <person name="Zeng Q."/>
            <person name="Gargeya S."/>
            <person name="Fitzgerald M."/>
            <person name="Haas B."/>
            <person name="Abouelleil A."/>
            <person name="Alvarado L."/>
            <person name="Arachchi H.M."/>
            <person name="Berlin A."/>
            <person name="Chapman S.B."/>
            <person name="Goldberg J."/>
            <person name="Griggs A."/>
            <person name="Gujja S."/>
            <person name="Hansen M."/>
            <person name="Howarth C."/>
            <person name="Imamovic A."/>
            <person name="Larimer J."/>
            <person name="McCowen C."/>
            <person name="Montmayeur A."/>
            <person name="Murphy C."/>
            <person name="Neiman D."/>
            <person name="Pearson M."/>
            <person name="Priest M."/>
            <person name="Roberts A."/>
            <person name="Saif S."/>
            <person name="Shea T."/>
            <person name="Sisk P."/>
            <person name="Sykes S."/>
            <person name="Wortman J."/>
            <person name="Nusbaum C."/>
            <person name="Birren B."/>
        </authorList>
    </citation>
    <scope>NUCLEOTIDE SEQUENCE [LARGE SCALE GENOMIC DNA]</scope>
    <source>
        <strain evidence="1 2">VS20</strain>
    </source>
</reference>
<dbReference type="RefSeq" id="XP_008612967.1">
    <property type="nucleotide sequence ID" value="XM_008614745.1"/>
</dbReference>
<evidence type="ECO:0000313" key="2">
    <source>
        <dbReference type="Proteomes" id="UP000030762"/>
    </source>
</evidence>
<organism evidence="1 2">
    <name type="scientific">Saprolegnia diclina (strain VS20)</name>
    <dbReference type="NCBI Taxonomy" id="1156394"/>
    <lineage>
        <taxon>Eukaryota</taxon>
        <taxon>Sar</taxon>
        <taxon>Stramenopiles</taxon>
        <taxon>Oomycota</taxon>
        <taxon>Saprolegniomycetes</taxon>
        <taxon>Saprolegniales</taxon>
        <taxon>Saprolegniaceae</taxon>
        <taxon>Saprolegnia</taxon>
    </lineage>
</organism>
<dbReference type="VEuPathDB" id="FungiDB:SDRG_08846"/>
<dbReference type="Proteomes" id="UP000030762">
    <property type="component" value="Unassembled WGS sequence"/>
</dbReference>
<proteinExistence type="predicted"/>
<name>T0Q789_SAPDV</name>
<gene>
    <name evidence="1" type="ORF">SDRG_08846</name>
</gene>
<keyword evidence="2" id="KW-1185">Reference proteome</keyword>
<accession>T0Q789</accession>
<dbReference type="EMBL" id="JH767158">
    <property type="protein sequence ID" value="EQC33744.1"/>
    <property type="molecule type" value="Genomic_DNA"/>
</dbReference>